<evidence type="ECO:0000313" key="2">
    <source>
        <dbReference type="EMBL" id="TDG80191.1"/>
    </source>
</evidence>
<dbReference type="GO" id="GO:0016491">
    <property type="term" value="F:oxidoreductase activity"/>
    <property type="evidence" value="ECO:0007669"/>
    <property type="project" value="InterPro"/>
</dbReference>
<dbReference type="InterPro" id="IPR005025">
    <property type="entry name" value="FMN_Rdtase-like_dom"/>
</dbReference>
<dbReference type="Gene3D" id="3.40.50.360">
    <property type="match status" value="1"/>
</dbReference>
<dbReference type="SUPFAM" id="SSF52218">
    <property type="entry name" value="Flavoproteins"/>
    <property type="match status" value="1"/>
</dbReference>
<feature type="domain" description="NADPH-dependent FMN reductase-like" evidence="1">
    <location>
        <begin position="3"/>
        <end position="148"/>
    </location>
</feature>
<dbReference type="PANTHER" id="PTHR30543:SF21">
    <property type="entry name" value="NAD(P)H-DEPENDENT FMN REDUCTASE LOT6"/>
    <property type="match status" value="1"/>
</dbReference>
<reference evidence="2 3" key="1">
    <citation type="journal article" date="2019" name="Appl. Microbiol. Biotechnol.">
        <title>Uncovering carbohydrate metabolism through a genotype-phenotype association study of 56 lactic acid bacteria genomes.</title>
        <authorList>
            <person name="Buron-Moles G."/>
            <person name="Chailyan A."/>
            <person name="Dolejs I."/>
            <person name="Forster J."/>
            <person name="Miks M.H."/>
        </authorList>
    </citation>
    <scope>NUCLEOTIDE SEQUENCE [LARGE SCALE GENOMIC DNA]</scope>
    <source>
        <strain evidence="2 3">ATCC 49373</strain>
    </source>
</reference>
<keyword evidence="3" id="KW-1185">Reference proteome</keyword>
<evidence type="ECO:0000259" key="1">
    <source>
        <dbReference type="Pfam" id="PF03358"/>
    </source>
</evidence>
<comment type="caution">
    <text evidence="2">The sequence shown here is derived from an EMBL/GenBank/DDBJ whole genome shotgun (WGS) entry which is preliminary data.</text>
</comment>
<proteinExistence type="predicted"/>
<protein>
    <recommendedName>
        <fullName evidence="1">NADPH-dependent FMN reductase-like domain-containing protein</fullName>
    </recommendedName>
</protein>
<dbReference type="EMBL" id="PUFO01000012">
    <property type="protein sequence ID" value="TDG80191.1"/>
    <property type="molecule type" value="Genomic_DNA"/>
</dbReference>
<dbReference type="OrthoDB" id="9812295at2"/>
<sequence>MRPKLIGIVGSNADFSFNRILLQYMKRHFAETVDIEIQEINGVPLFCENEMKTPPAIVNEMADKIEDADGVIIAAPEYDHAIPAALKSVIEWLSSARHPFNDQHVMIVGASYGIQGTVRSQMNLRQVLDPPGVNANVLPGNEFMLSNVKDKFNENGEITDEGTIKFLDSCMNNFLTYSKIGNDANAVLH</sequence>
<accession>A0A4R5NSL5</accession>
<name>A0A4R5NSL5_9LACO</name>
<dbReference type="Proteomes" id="UP000294854">
    <property type="component" value="Unassembled WGS sequence"/>
</dbReference>
<organism evidence="2 3">
    <name type="scientific">Secundilactobacillus malefermentans</name>
    <dbReference type="NCBI Taxonomy" id="176292"/>
    <lineage>
        <taxon>Bacteria</taxon>
        <taxon>Bacillati</taxon>
        <taxon>Bacillota</taxon>
        <taxon>Bacilli</taxon>
        <taxon>Lactobacillales</taxon>
        <taxon>Lactobacillaceae</taxon>
        <taxon>Secundilactobacillus</taxon>
    </lineage>
</organism>
<gene>
    <name evidence="2" type="ORF">C5L31_001801</name>
</gene>
<dbReference type="AlphaFoldDB" id="A0A4R5NSL5"/>
<evidence type="ECO:0000313" key="3">
    <source>
        <dbReference type="Proteomes" id="UP000294854"/>
    </source>
</evidence>
<dbReference type="GO" id="GO:0005829">
    <property type="term" value="C:cytosol"/>
    <property type="evidence" value="ECO:0007669"/>
    <property type="project" value="TreeGrafter"/>
</dbReference>
<dbReference type="Pfam" id="PF03358">
    <property type="entry name" value="FMN_red"/>
    <property type="match status" value="1"/>
</dbReference>
<dbReference type="PANTHER" id="PTHR30543">
    <property type="entry name" value="CHROMATE REDUCTASE"/>
    <property type="match status" value="1"/>
</dbReference>
<dbReference type="InterPro" id="IPR029039">
    <property type="entry name" value="Flavoprotein-like_sf"/>
</dbReference>
<dbReference type="RefSeq" id="WP_010619224.1">
    <property type="nucleotide sequence ID" value="NZ_CP042371.1"/>
</dbReference>
<dbReference type="STRING" id="1122149.FD44_GL000810"/>
<dbReference type="GO" id="GO:0010181">
    <property type="term" value="F:FMN binding"/>
    <property type="evidence" value="ECO:0007669"/>
    <property type="project" value="TreeGrafter"/>
</dbReference>
<dbReference type="InterPro" id="IPR050712">
    <property type="entry name" value="NAD(P)H-dep_reductase"/>
</dbReference>